<dbReference type="NCBIfam" id="TIGR01643">
    <property type="entry name" value="YD_repeat_2x"/>
    <property type="match status" value="1"/>
</dbReference>
<dbReference type="SMART" id="SM00235">
    <property type="entry name" value="ZnMc"/>
    <property type="match status" value="1"/>
</dbReference>
<gene>
    <name evidence="6" type="ORF">OJ997_13145</name>
</gene>
<dbReference type="Gene3D" id="3.40.390.10">
    <property type="entry name" value="Collagenase (Catalytic Domain)"/>
    <property type="match status" value="1"/>
</dbReference>
<dbReference type="InterPro" id="IPR006026">
    <property type="entry name" value="Peptidase_Metallo"/>
</dbReference>
<dbReference type="GO" id="GO:0006508">
    <property type="term" value="P:proteolysis"/>
    <property type="evidence" value="ECO:0007669"/>
    <property type="project" value="UniProtKB-KW"/>
</dbReference>
<keyword evidence="2" id="KW-0479">Metal-binding</keyword>
<dbReference type="GO" id="GO:0008270">
    <property type="term" value="F:zinc ion binding"/>
    <property type="evidence" value="ECO:0007669"/>
    <property type="project" value="InterPro"/>
</dbReference>
<dbReference type="Proteomes" id="UP001147653">
    <property type="component" value="Unassembled WGS sequence"/>
</dbReference>
<keyword evidence="3" id="KW-0378">Hydrolase</keyword>
<evidence type="ECO:0000256" key="4">
    <source>
        <dbReference type="ARBA" id="ARBA00022833"/>
    </source>
</evidence>
<dbReference type="EMBL" id="JAPDDP010000020">
    <property type="protein sequence ID" value="MDA0181247.1"/>
    <property type="molecule type" value="Genomic_DNA"/>
</dbReference>
<dbReference type="SUPFAM" id="SSF55486">
    <property type="entry name" value="Metalloproteases ('zincins'), catalytic domain"/>
    <property type="match status" value="1"/>
</dbReference>
<name>A0A9X3SFB3_9ACTN</name>
<reference evidence="6" key="1">
    <citation type="submission" date="2022-10" db="EMBL/GenBank/DDBJ databases">
        <title>The WGS of Solirubrobacter phytolaccae KCTC 29190.</title>
        <authorList>
            <person name="Jiang Z."/>
        </authorList>
    </citation>
    <scope>NUCLEOTIDE SEQUENCE</scope>
    <source>
        <strain evidence="6">KCTC 29190</strain>
    </source>
</reference>
<keyword evidence="7" id="KW-1185">Reference proteome</keyword>
<sequence>MLSSLVLGTEASASTGVDALSRAGTPLGSLTGTRDATPTVAGAELTSERTRFSRTYQRAGQDGRFITRVSEQPLNFSVDDGATWRPIDNRLLATGGAFAARNAANAFDARLPRSLAAPVRVEADGRWVSFALLGEETAAPTLDGDTATYRVSQEVTARYTVHGAGVREVLSLASAKAPDSFRYRVDASRGLQPRLTRDGGVAFVDAADNVRFGFAAPTIVDAKGVTGRATFGLSRAGSAWTLTVSTDRGWLRDKARAFPVALDPDVYWVDGLLRFSKADQDCFLDSSTPTTSTCSLAYLRVGRTSSGELKPTFRFAVEDAIPPDAQVLEGWFALYHNQSTGSTSPTGIELHRLTVPWTNAATWNTTNGSTAWPAGAIDPAVEGPVRTIGQPGFWTAWEPTELVRKWVARALPNHGFVLQTPTGSPQSQFRFTSSDGDASQAPYIDVDWMPAVGQLGNYTLVDAPDTATHAVRVNPANGNLLVDATDAPFSGFEEGLARTFNSFATWRVWGQLGPGWTNHHGDGLYVGVPDWDGSIQVGLPSGAELTFYPDGGGGYFTPASNHAALSANPDGSYTVRLQPADAAESAYTGFPDPYHWRTQSIVRGASTVTFGQEDANRRRTIVDANRTLLQERDTAGRIDTIVDQTSGRTVNYNHDSGGMLTSVQTPERTSTYTHDGFRGPLTSIAESSGTTMAFGYDGQGRVTSAQRTVGSTVTSTTFAYAAASSPCDPATDATKTTVTSGSVTYTYCSDRTGVVTRVICSCTSTDTTPPVIALDGLLYERGQTTSHTVPDDSDLLVMATDGNSSAPQSGVKQIAINLTGASQVLNGAPTSQVTLTDRAECPGDSCVLDAELEFNPDNYVAPSGMTVTVTATDFANNTATTSFTVVPDGQPDTTDPDDSPAARSVYTCTPDAELATAMGGVGYTTGGTSANPQWTLFYADDTYRVTQCNAADEVTYAERVEAFELPSGTTEYVTTETTRRDRYDQLFVLDAMLVSPDDPAFAAGLAEARSKGIPEPQPPTVGDFEPAASAARSLEELPAGIDENARGCGANSRLSYELYPKWDAREYTYRFNRSGLGGHVRARQRVIEGHQAWNSTRDNCGFRDQVNFRAIYDSSPTNRRFSATQRNCPNGTNATNCANTVDFAEMAAGSCGGMAVPVGCTARSLNANGTRMNEANQRYNTAVRLYLGSVGTNTGQFINPLDNCTKTAAGSPNCYDLYAVAIHETGHSIGLAHDDDALQAMFGVARENSTGWRRLYRGDVNGMRKQYPAQ</sequence>
<dbReference type="InterPro" id="IPR024079">
    <property type="entry name" value="MetalloPept_cat_dom_sf"/>
</dbReference>
<proteinExistence type="predicted"/>
<dbReference type="AlphaFoldDB" id="A0A9X3SFB3"/>
<evidence type="ECO:0000256" key="3">
    <source>
        <dbReference type="ARBA" id="ARBA00022801"/>
    </source>
</evidence>
<dbReference type="NCBIfam" id="NF033679">
    <property type="entry name" value="DNRLRE_dom"/>
    <property type="match status" value="1"/>
</dbReference>
<evidence type="ECO:0000313" key="6">
    <source>
        <dbReference type="EMBL" id="MDA0181247.1"/>
    </source>
</evidence>
<evidence type="ECO:0000259" key="5">
    <source>
        <dbReference type="SMART" id="SM00235"/>
    </source>
</evidence>
<organism evidence="6 7">
    <name type="scientific">Solirubrobacter phytolaccae</name>
    <dbReference type="NCBI Taxonomy" id="1404360"/>
    <lineage>
        <taxon>Bacteria</taxon>
        <taxon>Bacillati</taxon>
        <taxon>Actinomycetota</taxon>
        <taxon>Thermoleophilia</taxon>
        <taxon>Solirubrobacterales</taxon>
        <taxon>Solirubrobacteraceae</taxon>
        <taxon>Solirubrobacter</taxon>
    </lineage>
</organism>
<evidence type="ECO:0000313" key="7">
    <source>
        <dbReference type="Proteomes" id="UP001147653"/>
    </source>
</evidence>
<comment type="caution">
    <text evidence="6">The sequence shown here is derived from an EMBL/GenBank/DDBJ whole genome shotgun (WGS) entry which is preliminary data.</text>
</comment>
<protein>
    <submittedName>
        <fullName evidence="6">DNRLRE domain-containing protein</fullName>
    </submittedName>
</protein>
<evidence type="ECO:0000256" key="2">
    <source>
        <dbReference type="ARBA" id="ARBA00022723"/>
    </source>
</evidence>
<dbReference type="RefSeq" id="WP_270025558.1">
    <property type="nucleotide sequence ID" value="NZ_JAPDDP010000020.1"/>
</dbReference>
<dbReference type="GO" id="GO:0004222">
    <property type="term" value="F:metalloendopeptidase activity"/>
    <property type="evidence" value="ECO:0007669"/>
    <property type="project" value="InterPro"/>
</dbReference>
<feature type="domain" description="Peptidase metallopeptidase" evidence="5">
    <location>
        <begin position="1058"/>
        <end position="1269"/>
    </location>
</feature>
<dbReference type="Pfam" id="PF00413">
    <property type="entry name" value="Peptidase_M10"/>
    <property type="match status" value="1"/>
</dbReference>
<keyword evidence="4" id="KW-0862">Zinc</keyword>
<accession>A0A9X3SFB3</accession>
<dbReference type="InterPro" id="IPR001818">
    <property type="entry name" value="Pept_M10_metallopeptidase"/>
</dbReference>
<evidence type="ECO:0000256" key="1">
    <source>
        <dbReference type="ARBA" id="ARBA00022670"/>
    </source>
</evidence>
<keyword evidence="1" id="KW-0645">Protease</keyword>
<dbReference type="InterPro" id="IPR006530">
    <property type="entry name" value="YD"/>
</dbReference>
<dbReference type="GO" id="GO:0031012">
    <property type="term" value="C:extracellular matrix"/>
    <property type="evidence" value="ECO:0007669"/>
    <property type="project" value="InterPro"/>
</dbReference>